<sequence>MAPPTTKTPPPTTKTLPPTTILEVDPADEDPNLLNAMRKRNSVSLTSILDPINECSDKDSSNANDAVWYLGAFANHITGNLNLLADLTPVYDRWVRTRVNQPAQVLARGSVNNKRFKLQDVWYVPECKVNVVSMEKLTCQELAVTMDGGTCAIKQIDGTLVGKGRLVQQFYELDFLSAISSPPCYIVSNVTEHMTGEIFYLFDFTSCPGRPVRTPTGMLLQVRGKGDMRFMKLAVPDVSFVPGLTENIISLIQLIDSGFNVVFDPDGCTVTSKHNEQVVGRASHAGGQLYRINFLRVAPTVPSSPVRQRFSNNHVSC</sequence>
<feature type="domain" description="Retrovirus-related Pol polyprotein from transposon TNT 1-94-like beta-barrel" evidence="2">
    <location>
        <begin position="74"/>
        <end position="138"/>
    </location>
</feature>
<feature type="domain" description="Retrovirus-related Pol polyprotein from transposon TNT 1-94-like beta-barrel" evidence="2">
    <location>
        <begin position="188"/>
        <end position="259"/>
    </location>
</feature>
<gene>
    <name evidence="3" type="ORF">GUJ93_ZPchr0009g111</name>
</gene>
<dbReference type="Proteomes" id="UP000729402">
    <property type="component" value="Unassembled WGS sequence"/>
</dbReference>
<accession>A0A8J5RZC2</accession>
<evidence type="ECO:0000259" key="2">
    <source>
        <dbReference type="Pfam" id="PF22936"/>
    </source>
</evidence>
<dbReference type="Pfam" id="PF22936">
    <property type="entry name" value="Pol_BBD"/>
    <property type="match status" value="2"/>
</dbReference>
<dbReference type="OrthoDB" id="778489at2759"/>
<dbReference type="EMBL" id="JAAALK010000289">
    <property type="protein sequence ID" value="KAG8048969.1"/>
    <property type="molecule type" value="Genomic_DNA"/>
</dbReference>
<evidence type="ECO:0000313" key="4">
    <source>
        <dbReference type="Proteomes" id="UP000729402"/>
    </source>
</evidence>
<organism evidence="3 4">
    <name type="scientific">Zizania palustris</name>
    <name type="common">Northern wild rice</name>
    <dbReference type="NCBI Taxonomy" id="103762"/>
    <lineage>
        <taxon>Eukaryota</taxon>
        <taxon>Viridiplantae</taxon>
        <taxon>Streptophyta</taxon>
        <taxon>Embryophyta</taxon>
        <taxon>Tracheophyta</taxon>
        <taxon>Spermatophyta</taxon>
        <taxon>Magnoliopsida</taxon>
        <taxon>Liliopsida</taxon>
        <taxon>Poales</taxon>
        <taxon>Poaceae</taxon>
        <taxon>BOP clade</taxon>
        <taxon>Oryzoideae</taxon>
        <taxon>Oryzeae</taxon>
        <taxon>Zizaniinae</taxon>
        <taxon>Zizania</taxon>
    </lineage>
</organism>
<keyword evidence="4" id="KW-1185">Reference proteome</keyword>
<evidence type="ECO:0000313" key="3">
    <source>
        <dbReference type="EMBL" id="KAG8048969.1"/>
    </source>
</evidence>
<reference evidence="3" key="2">
    <citation type="submission" date="2021-02" db="EMBL/GenBank/DDBJ databases">
        <authorList>
            <person name="Kimball J.A."/>
            <person name="Haas M.W."/>
            <person name="Macchietto M."/>
            <person name="Kono T."/>
            <person name="Duquette J."/>
            <person name="Shao M."/>
        </authorList>
    </citation>
    <scope>NUCLEOTIDE SEQUENCE</scope>
    <source>
        <tissue evidence="3">Fresh leaf tissue</tissue>
    </source>
</reference>
<reference evidence="3" key="1">
    <citation type="journal article" date="2021" name="bioRxiv">
        <title>Whole Genome Assembly and Annotation of Northern Wild Rice, Zizania palustris L., Supports a Whole Genome Duplication in the Zizania Genus.</title>
        <authorList>
            <person name="Haas M."/>
            <person name="Kono T."/>
            <person name="Macchietto M."/>
            <person name="Millas R."/>
            <person name="McGilp L."/>
            <person name="Shao M."/>
            <person name="Duquette J."/>
            <person name="Hirsch C.N."/>
            <person name="Kimball J."/>
        </authorList>
    </citation>
    <scope>NUCLEOTIDE SEQUENCE</scope>
    <source>
        <tissue evidence="3">Fresh leaf tissue</tissue>
    </source>
</reference>
<protein>
    <recommendedName>
        <fullName evidence="2">Retrovirus-related Pol polyprotein from transposon TNT 1-94-like beta-barrel domain-containing protein</fullName>
    </recommendedName>
</protein>
<feature type="compositionally biased region" description="Pro residues" evidence="1">
    <location>
        <begin position="1"/>
        <end position="12"/>
    </location>
</feature>
<dbReference type="AlphaFoldDB" id="A0A8J5RZC2"/>
<evidence type="ECO:0000256" key="1">
    <source>
        <dbReference type="SAM" id="MobiDB-lite"/>
    </source>
</evidence>
<proteinExistence type="predicted"/>
<feature type="region of interest" description="Disordered" evidence="1">
    <location>
        <begin position="1"/>
        <end position="26"/>
    </location>
</feature>
<dbReference type="InterPro" id="IPR054722">
    <property type="entry name" value="PolX-like_BBD"/>
</dbReference>
<comment type="caution">
    <text evidence="3">The sequence shown here is derived from an EMBL/GenBank/DDBJ whole genome shotgun (WGS) entry which is preliminary data.</text>
</comment>
<name>A0A8J5RZC2_ZIZPA</name>